<dbReference type="OMA" id="ICVVEHE"/>
<reference evidence="5 6" key="1">
    <citation type="journal article" date="2014" name="Science">
        <title>Plant genetics. Early allopolyploid evolution in the post-Neolithic Brassica napus oilseed genome.</title>
        <authorList>
            <person name="Chalhoub B."/>
            <person name="Denoeud F."/>
            <person name="Liu S."/>
            <person name="Parkin I.A."/>
            <person name="Tang H."/>
            <person name="Wang X."/>
            <person name="Chiquet J."/>
            <person name="Belcram H."/>
            <person name="Tong C."/>
            <person name="Samans B."/>
            <person name="Correa M."/>
            <person name="Da Silva C."/>
            <person name="Just J."/>
            <person name="Falentin C."/>
            <person name="Koh C.S."/>
            <person name="Le Clainche I."/>
            <person name="Bernard M."/>
            <person name="Bento P."/>
            <person name="Noel B."/>
            <person name="Labadie K."/>
            <person name="Alberti A."/>
            <person name="Charles M."/>
            <person name="Arnaud D."/>
            <person name="Guo H."/>
            <person name="Daviaud C."/>
            <person name="Alamery S."/>
            <person name="Jabbari K."/>
            <person name="Zhao M."/>
            <person name="Edger P.P."/>
            <person name="Chelaifa H."/>
            <person name="Tack D."/>
            <person name="Lassalle G."/>
            <person name="Mestiri I."/>
            <person name="Schnel N."/>
            <person name="Le Paslier M.C."/>
            <person name="Fan G."/>
            <person name="Renault V."/>
            <person name="Bayer P.E."/>
            <person name="Golicz A.A."/>
            <person name="Manoli S."/>
            <person name="Lee T.H."/>
            <person name="Thi V.H."/>
            <person name="Chalabi S."/>
            <person name="Hu Q."/>
            <person name="Fan C."/>
            <person name="Tollenaere R."/>
            <person name="Lu Y."/>
            <person name="Battail C."/>
            <person name="Shen J."/>
            <person name="Sidebottom C.H."/>
            <person name="Wang X."/>
            <person name="Canaguier A."/>
            <person name="Chauveau A."/>
            <person name="Berard A."/>
            <person name="Deniot G."/>
            <person name="Guan M."/>
            <person name="Liu Z."/>
            <person name="Sun F."/>
            <person name="Lim Y.P."/>
            <person name="Lyons E."/>
            <person name="Town C.D."/>
            <person name="Bancroft I."/>
            <person name="Wang X."/>
            <person name="Meng J."/>
            <person name="Ma J."/>
            <person name="Pires J.C."/>
            <person name="King G.J."/>
            <person name="Brunel D."/>
            <person name="Delourme R."/>
            <person name="Renard M."/>
            <person name="Aury J.M."/>
            <person name="Adams K.L."/>
            <person name="Batley J."/>
            <person name="Snowdon R.J."/>
            <person name="Tost J."/>
            <person name="Edwards D."/>
            <person name="Zhou Y."/>
            <person name="Hua W."/>
            <person name="Sharpe A.G."/>
            <person name="Paterson A.H."/>
            <person name="Guan C."/>
            <person name="Wincker P."/>
        </authorList>
    </citation>
    <scope>NUCLEOTIDE SEQUENCE [LARGE SCALE GENOMIC DNA]</scope>
    <source>
        <strain evidence="6">cv. Darmor-bzh</strain>
    </source>
</reference>
<evidence type="ECO:0000259" key="4">
    <source>
        <dbReference type="SMART" id="SM01233"/>
    </source>
</evidence>
<feature type="compositionally biased region" description="Basic and acidic residues" evidence="3">
    <location>
        <begin position="284"/>
        <end position="299"/>
    </location>
</feature>
<dbReference type="InterPro" id="IPR019084">
    <property type="entry name" value="STM1-like_N"/>
</dbReference>
<feature type="compositionally biased region" description="Basic and acidic residues" evidence="3">
    <location>
        <begin position="258"/>
        <end position="271"/>
    </location>
</feature>
<comment type="subcellular location">
    <subcellularLocation>
        <location evidence="1">Cytoplasm</location>
    </subcellularLocation>
</comment>
<keyword evidence="2" id="KW-0963">Cytoplasm</keyword>
<feature type="region of interest" description="Disordered" evidence="3">
    <location>
        <begin position="1"/>
        <end position="202"/>
    </location>
</feature>
<keyword evidence="6" id="KW-1185">Reference proteome</keyword>
<feature type="compositionally biased region" description="Basic and acidic residues" evidence="3">
    <location>
        <begin position="114"/>
        <end position="145"/>
    </location>
</feature>
<evidence type="ECO:0000256" key="2">
    <source>
        <dbReference type="ARBA" id="ARBA00022490"/>
    </source>
</evidence>
<sequence length="333" mass="35827">MTTLNPFDLLDDDTEDPTLLAAAKPLKVEKPAPAQPAKMPTKPTPPSQAVREARGGGRNGGGARGGGRGRGGGFNRESRNSDAPANENGYVGGYRRSEGGDAGRRGGYRGRGGRHGDSGDLERPRRNYERHSGAAHGHELKRDGAGRGNWGTIEDDIPPVTEGSTPVVEKDLAVEKEGEATDANKETPVEAQAEKEPEPEDKEMTLEEYEKVLEEKRKALQATKIEERKVDTKAFETMQQLSSKKSNNDEVFIKLGTDKDKRPVEKEEKTKKSLSINEFLKPANGERYRGADEGGRGRGAEGGGRGPKGGADRKAAAPAPKIEDAAHFPTLGK</sequence>
<accession>A0A078JJ92</accession>
<feature type="compositionally biased region" description="Gly residues" evidence="3">
    <location>
        <begin position="300"/>
        <end position="309"/>
    </location>
</feature>
<dbReference type="Gene3D" id="6.10.140.1040">
    <property type="match status" value="1"/>
</dbReference>
<name>A0A078JJ92_BRANA</name>
<dbReference type="GO" id="GO:0003729">
    <property type="term" value="F:mRNA binding"/>
    <property type="evidence" value="ECO:0000318"/>
    <property type="project" value="GO_Central"/>
</dbReference>
<feature type="compositionally biased region" description="Basic and acidic residues" evidence="3">
    <location>
        <begin position="310"/>
        <end position="326"/>
    </location>
</feature>
<evidence type="ECO:0000313" key="5">
    <source>
        <dbReference type="EMBL" id="CDY65881.1"/>
    </source>
</evidence>
<dbReference type="Pfam" id="PF04774">
    <property type="entry name" value="HABP4_PAI-RBP1"/>
    <property type="match status" value="1"/>
</dbReference>
<dbReference type="Proteomes" id="UP000028999">
    <property type="component" value="Unassembled WGS sequence"/>
</dbReference>
<dbReference type="InterPro" id="IPR006861">
    <property type="entry name" value="HABP4_PAIRBP1-bd"/>
</dbReference>
<dbReference type="SMART" id="SM01233">
    <property type="entry name" value="HABP4_PAI-RBP1"/>
    <property type="match status" value="1"/>
</dbReference>
<dbReference type="InterPro" id="IPR039764">
    <property type="entry name" value="HABP4/SERBP1-like"/>
</dbReference>
<gene>
    <name evidence="5" type="primary">BnaAnng21260D</name>
    <name evidence="5" type="ORF">GSBRNA2T00050940001</name>
</gene>
<evidence type="ECO:0000256" key="1">
    <source>
        <dbReference type="ARBA" id="ARBA00004496"/>
    </source>
</evidence>
<protein>
    <submittedName>
        <fullName evidence="5">BnaAnng21260D protein</fullName>
    </submittedName>
</protein>
<dbReference type="STRING" id="3708.A0A078JJ92"/>
<evidence type="ECO:0000256" key="3">
    <source>
        <dbReference type="SAM" id="MobiDB-lite"/>
    </source>
</evidence>
<feature type="domain" description="Hyaluronan/mRNA-binding protein" evidence="4">
    <location>
        <begin position="124"/>
        <end position="231"/>
    </location>
</feature>
<dbReference type="PANTHER" id="PTHR12299">
    <property type="entry name" value="HYALURONIC ACID-BINDING PROTEIN 4"/>
    <property type="match status" value="1"/>
</dbReference>
<dbReference type="PaxDb" id="3708-A0A078JJ92"/>
<dbReference type="EMBL" id="LK034987">
    <property type="protein sequence ID" value="CDY65881.1"/>
    <property type="molecule type" value="Genomic_DNA"/>
</dbReference>
<feature type="compositionally biased region" description="Basic and acidic residues" evidence="3">
    <location>
        <begin position="168"/>
        <end position="202"/>
    </location>
</feature>
<dbReference type="Gramene" id="CDY65881">
    <property type="protein sequence ID" value="CDY65881"/>
    <property type="gene ID" value="GSBRNA2T00050940001"/>
</dbReference>
<dbReference type="GO" id="GO:0005737">
    <property type="term" value="C:cytoplasm"/>
    <property type="evidence" value="ECO:0000318"/>
    <property type="project" value="GO_Central"/>
</dbReference>
<proteinExistence type="predicted"/>
<feature type="compositionally biased region" description="Basic and acidic residues" evidence="3">
    <location>
        <begin position="95"/>
        <end position="104"/>
    </location>
</feature>
<dbReference type="GO" id="GO:0005634">
    <property type="term" value="C:nucleus"/>
    <property type="evidence" value="ECO:0000318"/>
    <property type="project" value="GO_Central"/>
</dbReference>
<evidence type="ECO:0000313" key="6">
    <source>
        <dbReference type="Proteomes" id="UP000028999"/>
    </source>
</evidence>
<organism evidence="5 6">
    <name type="scientific">Brassica napus</name>
    <name type="common">Rape</name>
    <dbReference type="NCBI Taxonomy" id="3708"/>
    <lineage>
        <taxon>Eukaryota</taxon>
        <taxon>Viridiplantae</taxon>
        <taxon>Streptophyta</taxon>
        <taxon>Embryophyta</taxon>
        <taxon>Tracheophyta</taxon>
        <taxon>Spermatophyta</taxon>
        <taxon>Magnoliopsida</taxon>
        <taxon>eudicotyledons</taxon>
        <taxon>Gunneridae</taxon>
        <taxon>Pentapetalae</taxon>
        <taxon>rosids</taxon>
        <taxon>malvids</taxon>
        <taxon>Brassicales</taxon>
        <taxon>Brassicaceae</taxon>
        <taxon>Brassiceae</taxon>
        <taxon>Brassica</taxon>
    </lineage>
</organism>
<dbReference type="AlphaFoldDB" id="A0A078JJ92"/>
<dbReference type="PANTHER" id="PTHR12299:SF55">
    <property type="entry name" value="HYALURONAN_MRNA-BINDING PROTEIN DOMAIN-CONTAINING PROTEIN"/>
    <property type="match status" value="1"/>
</dbReference>
<feature type="compositionally biased region" description="Gly residues" evidence="3">
    <location>
        <begin position="56"/>
        <end position="74"/>
    </location>
</feature>
<dbReference type="Pfam" id="PF09598">
    <property type="entry name" value="Stm1_N"/>
    <property type="match status" value="1"/>
</dbReference>
<feature type="region of interest" description="Disordered" evidence="3">
    <location>
        <begin position="258"/>
        <end position="333"/>
    </location>
</feature>